<dbReference type="HOGENOM" id="CLU_433343_0_0_14"/>
<name>F0QRW6_MYCSL</name>
<dbReference type="Proteomes" id="UP000007484">
    <property type="component" value="Chromosome"/>
</dbReference>
<dbReference type="EMBL" id="CP002525">
    <property type="protein sequence ID" value="ADX98236.1"/>
    <property type="molecule type" value="Genomic_DNA"/>
</dbReference>
<dbReference type="KEGG" id="mss:MSU_0705"/>
<keyword evidence="1" id="KW-0175">Coiled coil</keyword>
<organism evidence="2 3">
    <name type="scientific">Mycoplasma suis (strain Illinois)</name>
    <dbReference type="NCBI Taxonomy" id="768700"/>
    <lineage>
        <taxon>Bacteria</taxon>
        <taxon>Bacillati</taxon>
        <taxon>Mycoplasmatota</taxon>
        <taxon>Mollicutes</taxon>
        <taxon>Mycoplasmataceae</taxon>
        <taxon>Mycoplasma</taxon>
    </lineage>
</organism>
<dbReference type="RefSeq" id="WP_013610078.1">
    <property type="nucleotide sequence ID" value="NC_015155.1"/>
</dbReference>
<feature type="coiled-coil region" evidence="1">
    <location>
        <begin position="436"/>
        <end position="463"/>
    </location>
</feature>
<sequence>MSNSNEKIIQSASQKTELLFRNPNSRPTEQELAKAKIAQQLSLTCEKPRQGKRIFALYQLFSYYFFRSETKSFIAFKIIEISNKLAEKYRENISLINEYIKTTGTSNIADLKNYISYINNKDLVEFREGEEQINFFKQLLYYYDQRQSGKVNISAATTKLNIAALKKIEEEAFECWLRLLDINYELRNTIIGAENRKALYYLSEKYVDLHTIIDGIKKETFKDLEKYRESTVKEYYDIMSYFSLPSNKLLDFRLFVQKKLESRMYEAQFLKLPAGNTINNDIALLNNNCKELKRQYLLSLKEISSIVNHYKEIIIRYQTFFTGEIDKMISYIKESYVNLMNILFKKLHESKTFLSLKPIKFESSDLEVVLQLEKEKIEQEISKLKSKYSSILIPLISSIDSEMERVESKYCFNLSFAKSQCSSLQSLQNETIKAFVSRFKEEKDKVEKNIKQKQKILEDFEKTMLEDTNHLVNQLKEECNTLCSDLLRENQYFWAKFNSEFNSESRKYFVRLYYEYAPFISSWNDGENGWMYEYLILKLNSEYLRKIGSTVKHYSPEGKLHEKAARLIESYSNFFRNVNLQRDEVELDSLLKLNTIPKVDYSKVEEKLNKSLEDLKSAHVEFTELISKILNS</sequence>
<proteinExistence type="predicted"/>
<reference evidence="2 3" key="1">
    <citation type="journal article" date="2011" name="J. Bacteriol.">
        <title>Complete genome sequences of two hemotropic Mycoplasmas, Mycoplasma haemofelis strain Ohio2 and Mycoplasma suis strain Illinois.</title>
        <authorList>
            <person name="Messick J.B."/>
            <person name="Santos A.P."/>
            <person name="Guimaraes A.M."/>
        </authorList>
    </citation>
    <scope>NUCLEOTIDE SEQUENCE [LARGE SCALE GENOMIC DNA]</scope>
    <source>
        <strain evidence="2 3">Illinois</strain>
    </source>
</reference>
<dbReference type="AlphaFoldDB" id="F0QRW6"/>
<evidence type="ECO:0000256" key="1">
    <source>
        <dbReference type="SAM" id="Coils"/>
    </source>
</evidence>
<accession>F0QRW6</accession>
<dbReference type="STRING" id="768700.MSU_0705"/>
<evidence type="ECO:0000313" key="2">
    <source>
        <dbReference type="EMBL" id="ADX98236.1"/>
    </source>
</evidence>
<evidence type="ECO:0000313" key="3">
    <source>
        <dbReference type="Proteomes" id="UP000007484"/>
    </source>
</evidence>
<keyword evidence="3" id="KW-1185">Reference proteome</keyword>
<gene>
    <name evidence="2" type="ordered locus">MSU_0705</name>
</gene>
<protein>
    <submittedName>
        <fullName evidence="2">Uncharacterized protein</fullName>
    </submittedName>
</protein>